<feature type="domain" description="N-acetyltransferase" evidence="1">
    <location>
        <begin position="3"/>
        <end position="155"/>
    </location>
</feature>
<dbReference type="Proteomes" id="UP000027822">
    <property type="component" value="Unassembled WGS sequence"/>
</dbReference>
<evidence type="ECO:0000313" key="3">
    <source>
        <dbReference type="Proteomes" id="UP000027822"/>
    </source>
</evidence>
<dbReference type="AlphaFoldDB" id="A0A073K4I5"/>
<evidence type="ECO:0000313" key="2">
    <source>
        <dbReference type="EMBL" id="KEK17203.1"/>
    </source>
</evidence>
<reference evidence="2 3" key="1">
    <citation type="submission" date="2014-06" db="EMBL/GenBank/DDBJ databases">
        <title>Draft genome sequence of Bacillus manliponensis JCM 15802 (MCCC 1A00708).</title>
        <authorList>
            <person name="Lai Q."/>
            <person name="Liu Y."/>
            <person name="Shao Z."/>
        </authorList>
    </citation>
    <scope>NUCLEOTIDE SEQUENCE [LARGE SCALE GENOMIC DNA]</scope>
    <source>
        <strain evidence="2 3">JCM 15802</strain>
    </source>
</reference>
<dbReference type="InterPro" id="IPR000182">
    <property type="entry name" value="GNAT_dom"/>
</dbReference>
<dbReference type="SUPFAM" id="SSF55729">
    <property type="entry name" value="Acyl-CoA N-acyltransferases (Nat)"/>
    <property type="match status" value="1"/>
</dbReference>
<dbReference type="Gene3D" id="3.40.630.30">
    <property type="match status" value="1"/>
</dbReference>
<proteinExistence type="predicted"/>
<keyword evidence="3" id="KW-1185">Reference proteome</keyword>
<dbReference type="PROSITE" id="PS51186">
    <property type="entry name" value="GNAT"/>
    <property type="match status" value="1"/>
</dbReference>
<dbReference type="OrthoDB" id="66776at2"/>
<keyword evidence="2" id="KW-0808">Transferase</keyword>
<evidence type="ECO:0000259" key="1">
    <source>
        <dbReference type="PROSITE" id="PS51186"/>
    </source>
</evidence>
<dbReference type="EMBL" id="JOTN01000038">
    <property type="protein sequence ID" value="KEK17203.1"/>
    <property type="molecule type" value="Genomic_DNA"/>
</dbReference>
<dbReference type="Pfam" id="PF00583">
    <property type="entry name" value="Acetyltransf_1"/>
    <property type="match status" value="1"/>
</dbReference>
<dbReference type="RefSeq" id="WP_034643949.1">
    <property type="nucleotide sequence ID" value="NZ_CBCSJC010000007.1"/>
</dbReference>
<sequence>MKLHFYDESFKRVIYGYTLTKEQRRYTGTPEECIKKSQVDPDRHSILVMEKGELVTFFVLHMNEGVKPYTNNEKSILVRGFSTDFYHQGKGYAKQSLKLLPDFVRKKFPGVDEIILAVNIQNLAAQSLYKKCGFQDEGVRRMGRKGEFIIKMTEAYF</sequence>
<dbReference type="InterPro" id="IPR016181">
    <property type="entry name" value="Acyl_CoA_acyltransferase"/>
</dbReference>
<gene>
    <name evidence="2" type="ORF">BAMA_16415</name>
</gene>
<organism evidence="2 3">
    <name type="scientific">Bacillus manliponensis</name>
    <dbReference type="NCBI Taxonomy" id="574376"/>
    <lineage>
        <taxon>Bacteria</taxon>
        <taxon>Bacillati</taxon>
        <taxon>Bacillota</taxon>
        <taxon>Bacilli</taxon>
        <taxon>Bacillales</taxon>
        <taxon>Bacillaceae</taxon>
        <taxon>Bacillus</taxon>
        <taxon>Bacillus cereus group</taxon>
    </lineage>
</organism>
<name>A0A073K4I5_9BACI</name>
<dbReference type="STRING" id="574376.BAMA_16415"/>
<accession>A0A073K4I5</accession>
<comment type="caution">
    <text evidence="2">The sequence shown here is derived from an EMBL/GenBank/DDBJ whole genome shotgun (WGS) entry which is preliminary data.</text>
</comment>
<dbReference type="GO" id="GO:0016747">
    <property type="term" value="F:acyltransferase activity, transferring groups other than amino-acyl groups"/>
    <property type="evidence" value="ECO:0007669"/>
    <property type="project" value="InterPro"/>
</dbReference>
<protein>
    <submittedName>
        <fullName evidence="2">GNAT family acetyltransferase</fullName>
    </submittedName>
</protein>
<dbReference type="eggNOG" id="COG1670">
    <property type="taxonomic scope" value="Bacteria"/>
</dbReference>